<proteinExistence type="predicted"/>
<dbReference type="EMBL" id="CAKXAJ010004159">
    <property type="protein sequence ID" value="CAH2208648.1"/>
    <property type="molecule type" value="Genomic_DNA"/>
</dbReference>
<reference evidence="1" key="1">
    <citation type="submission" date="2022-03" db="EMBL/GenBank/DDBJ databases">
        <authorList>
            <person name="Lindestad O."/>
        </authorList>
    </citation>
    <scope>NUCLEOTIDE SEQUENCE</scope>
</reference>
<evidence type="ECO:0000313" key="1">
    <source>
        <dbReference type="EMBL" id="CAH2208648.1"/>
    </source>
</evidence>
<organism evidence="1 2">
    <name type="scientific">Pararge aegeria aegeria</name>
    <dbReference type="NCBI Taxonomy" id="348720"/>
    <lineage>
        <taxon>Eukaryota</taxon>
        <taxon>Metazoa</taxon>
        <taxon>Ecdysozoa</taxon>
        <taxon>Arthropoda</taxon>
        <taxon>Hexapoda</taxon>
        <taxon>Insecta</taxon>
        <taxon>Pterygota</taxon>
        <taxon>Neoptera</taxon>
        <taxon>Endopterygota</taxon>
        <taxon>Lepidoptera</taxon>
        <taxon>Glossata</taxon>
        <taxon>Ditrysia</taxon>
        <taxon>Papilionoidea</taxon>
        <taxon>Nymphalidae</taxon>
        <taxon>Satyrinae</taxon>
        <taxon>Satyrini</taxon>
        <taxon>Parargina</taxon>
        <taxon>Pararge</taxon>
    </lineage>
</organism>
<evidence type="ECO:0000313" key="2">
    <source>
        <dbReference type="Proteomes" id="UP000838756"/>
    </source>
</evidence>
<protein>
    <submittedName>
        <fullName evidence="1">Jg26916 protein</fullName>
    </submittedName>
</protein>
<comment type="caution">
    <text evidence="1">The sequence shown here is derived from an EMBL/GenBank/DDBJ whole genome shotgun (WGS) entry which is preliminary data.</text>
</comment>
<sequence length="110" mass="11879">MRVSNSMVLCRLGPAARCDSFDDIRLPRSVGHNAAFTSVPFQEHGTPTSIGSPYYVLPPTISAVLSGSVESLQPSDGTHVYGHAVSAIKQWSNINGEQSEYSKGLEKKEE</sequence>
<name>A0A8S4QFK0_9NEOP</name>
<keyword evidence="2" id="KW-1185">Reference proteome</keyword>
<gene>
    <name evidence="1" type="primary">jg26916</name>
    <name evidence="1" type="ORF">PAEG_LOCUS1209</name>
</gene>
<dbReference type="OrthoDB" id="6869788at2759"/>
<dbReference type="Proteomes" id="UP000838756">
    <property type="component" value="Unassembled WGS sequence"/>
</dbReference>
<accession>A0A8S4QFK0</accession>
<dbReference type="AlphaFoldDB" id="A0A8S4QFK0"/>